<evidence type="ECO:0000313" key="5">
    <source>
        <dbReference type="Proteomes" id="UP000436801"/>
    </source>
</evidence>
<reference evidence="3 4" key="1">
    <citation type="submission" date="2016-10" db="EMBL/GenBank/DDBJ databases">
        <authorList>
            <person name="Varghese N."/>
            <person name="Submissions S."/>
        </authorList>
    </citation>
    <scope>NUCLEOTIDE SEQUENCE [LARGE SCALE GENOMIC DNA]</scope>
    <source>
        <strain evidence="3 4">S7-754</strain>
    </source>
</reference>
<feature type="compositionally biased region" description="Pro residues" evidence="1">
    <location>
        <begin position="124"/>
        <end position="133"/>
    </location>
</feature>
<dbReference type="OrthoDB" id="7581188at2"/>
<sequence length="133" mass="13592">MILLAALVLLQQQPATSASSAPEKSSWSILAGCPGTQAKGQEIVICREREPDWGPSDRPAPSNPKVDGAGALAAAATPCAASQWGCQTGVMLPIAPVIGALASTIRSATAPKPDKRGRVAIPLEDPPLPPLQP</sequence>
<dbReference type="Proteomes" id="UP000436801">
    <property type="component" value="Unassembled WGS sequence"/>
</dbReference>
<dbReference type="EMBL" id="WSUT01000005">
    <property type="protein sequence ID" value="MWC42481.1"/>
    <property type="molecule type" value="Genomic_DNA"/>
</dbReference>
<dbReference type="Proteomes" id="UP000323502">
    <property type="component" value="Unassembled WGS sequence"/>
</dbReference>
<dbReference type="EMBL" id="FNBI01000001">
    <property type="protein sequence ID" value="SDE77189.1"/>
    <property type="molecule type" value="Genomic_DNA"/>
</dbReference>
<dbReference type="RefSeq" id="WP_149680999.1">
    <property type="nucleotide sequence ID" value="NZ_FNBI01000001.1"/>
</dbReference>
<accession>A0A1G7FMX2</accession>
<keyword evidence="4" id="KW-1185">Reference proteome</keyword>
<evidence type="ECO:0000256" key="1">
    <source>
        <dbReference type="SAM" id="MobiDB-lite"/>
    </source>
</evidence>
<reference evidence="2 5" key="2">
    <citation type="submission" date="2019-12" db="EMBL/GenBank/DDBJ databases">
        <authorList>
            <person name="Zheng J."/>
        </authorList>
    </citation>
    <scope>NUCLEOTIDE SEQUENCE [LARGE SCALE GENOMIC DNA]</scope>
    <source>
        <strain evidence="2 5">DSM 27347</strain>
    </source>
</reference>
<feature type="region of interest" description="Disordered" evidence="1">
    <location>
        <begin position="49"/>
        <end position="68"/>
    </location>
</feature>
<evidence type="ECO:0000313" key="4">
    <source>
        <dbReference type="Proteomes" id="UP000323502"/>
    </source>
</evidence>
<name>A0A1G7FMX2_9SPHN</name>
<protein>
    <submittedName>
        <fullName evidence="3">Uncharacterized protein</fullName>
    </submittedName>
</protein>
<proteinExistence type="predicted"/>
<organism evidence="3 4">
    <name type="scientific">Sphingomonas carotinifaciens</name>
    <dbReference type="NCBI Taxonomy" id="1166323"/>
    <lineage>
        <taxon>Bacteria</taxon>
        <taxon>Pseudomonadati</taxon>
        <taxon>Pseudomonadota</taxon>
        <taxon>Alphaproteobacteria</taxon>
        <taxon>Sphingomonadales</taxon>
        <taxon>Sphingomonadaceae</taxon>
        <taxon>Sphingomonas</taxon>
    </lineage>
</organism>
<evidence type="ECO:0000313" key="3">
    <source>
        <dbReference type="EMBL" id="SDE77189.1"/>
    </source>
</evidence>
<feature type="region of interest" description="Disordered" evidence="1">
    <location>
        <begin position="108"/>
        <end position="133"/>
    </location>
</feature>
<gene>
    <name evidence="2" type="ORF">GQR91_02260</name>
    <name evidence="3" type="ORF">SAMN05216557_101475</name>
</gene>
<dbReference type="AlphaFoldDB" id="A0A1G7FMX2"/>
<evidence type="ECO:0000313" key="2">
    <source>
        <dbReference type="EMBL" id="MWC42481.1"/>
    </source>
</evidence>